<reference evidence="3 4" key="1">
    <citation type="submission" date="2019-12" db="EMBL/GenBank/DDBJ databases">
        <title>The draft genomic sequence of strain Chitinophaga oryziterrae JCM 16595.</title>
        <authorList>
            <person name="Zhang X."/>
        </authorList>
    </citation>
    <scope>NUCLEOTIDE SEQUENCE [LARGE SCALE GENOMIC DNA]</scope>
    <source>
        <strain evidence="3 4">JCM 16595</strain>
    </source>
</reference>
<evidence type="ECO:0000313" key="4">
    <source>
        <dbReference type="Proteomes" id="UP000468388"/>
    </source>
</evidence>
<keyword evidence="4" id="KW-1185">Reference proteome</keyword>
<dbReference type="SUPFAM" id="SSF51735">
    <property type="entry name" value="NAD(P)-binding Rossmann-fold domains"/>
    <property type="match status" value="1"/>
</dbReference>
<feature type="domain" description="Gfo/Idh/MocA-like oxidoreductase N-terminal" evidence="1">
    <location>
        <begin position="1"/>
        <end position="99"/>
    </location>
</feature>
<dbReference type="InterPro" id="IPR000683">
    <property type="entry name" value="Gfo/Idh/MocA-like_OxRdtase_N"/>
</dbReference>
<accession>A0A6N8J3I2</accession>
<feature type="domain" description="GFO/IDH/MocA-like oxidoreductase" evidence="2">
    <location>
        <begin position="137"/>
        <end position="239"/>
    </location>
</feature>
<dbReference type="Gene3D" id="3.30.360.10">
    <property type="entry name" value="Dihydrodipicolinate Reductase, domain 2"/>
    <property type="match status" value="1"/>
</dbReference>
<name>A0A6N8J3I2_9BACT</name>
<protein>
    <submittedName>
        <fullName evidence="3">Gfo/Idh/MocA family oxidoreductase</fullName>
    </submittedName>
</protein>
<dbReference type="SUPFAM" id="SSF55347">
    <property type="entry name" value="Glyceraldehyde-3-phosphate dehydrogenase-like, C-terminal domain"/>
    <property type="match status" value="1"/>
</dbReference>
<dbReference type="Pfam" id="PF01408">
    <property type="entry name" value="GFO_IDH_MocA"/>
    <property type="match status" value="1"/>
</dbReference>
<dbReference type="Gene3D" id="3.40.50.720">
    <property type="entry name" value="NAD(P)-binding Rossmann-like Domain"/>
    <property type="match status" value="1"/>
</dbReference>
<dbReference type="EMBL" id="WRXO01000001">
    <property type="protein sequence ID" value="MVT39730.1"/>
    <property type="molecule type" value="Genomic_DNA"/>
</dbReference>
<dbReference type="InterPro" id="IPR036291">
    <property type="entry name" value="NAD(P)-bd_dom_sf"/>
</dbReference>
<dbReference type="OrthoDB" id="9815825at2"/>
<dbReference type="GO" id="GO:0000166">
    <property type="term" value="F:nucleotide binding"/>
    <property type="evidence" value="ECO:0007669"/>
    <property type="project" value="InterPro"/>
</dbReference>
<comment type="caution">
    <text evidence="3">The sequence shown here is derived from an EMBL/GenBank/DDBJ whole genome shotgun (WGS) entry which is preliminary data.</text>
</comment>
<proteinExistence type="predicted"/>
<organism evidence="3 4">
    <name type="scientific">Chitinophaga oryziterrae</name>
    <dbReference type="NCBI Taxonomy" id="1031224"/>
    <lineage>
        <taxon>Bacteria</taxon>
        <taxon>Pseudomonadati</taxon>
        <taxon>Bacteroidota</taxon>
        <taxon>Chitinophagia</taxon>
        <taxon>Chitinophagales</taxon>
        <taxon>Chitinophagaceae</taxon>
        <taxon>Chitinophaga</taxon>
    </lineage>
</organism>
<dbReference type="PANTHER" id="PTHR43377">
    <property type="entry name" value="BILIVERDIN REDUCTASE A"/>
    <property type="match status" value="1"/>
</dbReference>
<dbReference type="RefSeq" id="WP_157298382.1">
    <property type="nucleotide sequence ID" value="NZ_BAAAZB010000005.1"/>
</dbReference>
<dbReference type="PANTHER" id="PTHR43377:SF1">
    <property type="entry name" value="BILIVERDIN REDUCTASE A"/>
    <property type="match status" value="1"/>
</dbReference>
<dbReference type="Proteomes" id="UP000468388">
    <property type="component" value="Unassembled WGS sequence"/>
</dbReference>
<dbReference type="AlphaFoldDB" id="A0A6N8J3I2"/>
<evidence type="ECO:0000259" key="1">
    <source>
        <dbReference type="Pfam" id="PF01408"/>
    </source>
</evidence>
<sequence>MNVLFIGYGSIAAKHKQALDNLYPDAICYALRSHAGSAPVAGVVNIYGWEELAEKVDFAIVSTPTFRHTEYVKILTEKGIPVFLEKPIASVLDDLDILDQQISQWKLPTYVACNLRFLPVLQFLHAYISDERPRINEVLVYAGSYLPDWRPKIDFRENYSARADMGGGVHLDLFHELDYISWLFGLPSRSISIKTSASSLEISAVDFASFSWVYNGFTATILLNYFRRKAKRTIDIVFEDDTWIVDLMNNRIIAESGKVVFDQPDFSIKDTYTKQMAYFTDCISKNVTPLLNTFGNSLKILKICLQEDEIKR</sequence>
<dbReference type="InterPro" id="IPR051450">
    <property type="entry name" value="Gfo/Idh/MocA_Oxidoreductases"/>
</dbReference>
<dbReference type="Pfam" id="PF22725">
    <property type="entry name" value="GFO_IDH_MocA_C3"/>
    <property type="match status" value="1"/>
</dbReference>
<gene>
    <name evidence="3" type="ORF">GO495_03970</name>
</gene>
<evidence type="ECO:0000259" key="2">
    <source>
        <dbReference type="Pfam" id="PF22725"/>
    </source>
</evidence>
<evidence type="ECO:0000313" key="3">
    <source>
        <dbReference type="EMBL" id="MVT39730.1"/>
    </source>
</evidence>
<dbReference type="InterPro" id="IPR055170">
    <property type="entry name" value="GFO_IDH_MocA-like_dom"/>
</dbReference>